<keyword evidence="5" id="KW-0472">Membrane</keyword>
<dbReference type="InterPro" id="IPR057336">
    <property type="entry name" value="GerAC_N"/>
</dbReference>
<dbReference type="HOGENOM" id="CLU_707204_0_0_9"/>
<evidence type="ECO:0000256" key="4">
    <source>
        <dbReference type="ARBA" id="ARBA00022729"/>
    </source>
</evidence>
<dbReference type="PROSITE" id="PS51257">
    <property type="entry name" value="PROKAR_LIPOPROTEIN"/>
    <property type="match status" value="1"/>
</dbReference>
<dbReference type="InterPro" id="IPR008844">
    <property type="entry name" value="Spore_GerAC-like"/>
</dbReference>
<evidence type="ECO:0000256" key="7">
    <source>
        <dbReference type="ARBA" id="ARBA00023288"/>
    </source>
</evidence>
<evidence type="ECO:0000313" key="13">
    <source>
        <dbReference type="Proteomes" id="UP000001917"/>
    </source>
</evidence>
<keyword evidence="7" id="KW-0449">Lipoprotein</keyword>
<evidence type="ECO:0000256" key="9">
    <source>
        <dbReference type="SAM" id="SignalP"/>
    </source>
</evidence>
<feature type="region of interest" description="Disordered" evidence="8">
    <location>
        <begin position="56"/>
        <end position="77"/>
    </location>
</feature>
<feature type="chain" id="PRO_5038528795" description="Germination protein, Ger(X)C family" evidence="9">
    <location>
        <begin position="25"/>
        <end position="390"/>
    </location>
</feature>
<dbReference type="KEGG" id="aac:Aaci_1559"/>
<evidence type="ECO:0000259" key="11">
    <source>
        <dbReference type="Pfam" id="PF25198"/>
    </source>
</evidence>
<dbReference type="Proteomes" id="UP000001917">
    <property type="component" value="Chromosome"/>
</dbReference>
<evidence type="ECO:0000256" key="1">
    <source>
        <dbReference type="ARBA" id="ARBA00004635"/>
    </source>
</evidence>
<feature type="domain" description="Spore germination GerAC-like C-terminal" evidence="10">
    <location>
        <begin position="252"/>
        <end position="366"/>
    </location>
</feature>
<keyword evidence="4 9" id="KW-0732">Signal</keyword>
<organism evidence="12 13">
    <name type="scientific">Alicyclobacillus acidocaldarius subsp. acidocaldarius (strain ATCC 27009 / DSM 446 / BCRC 14685 / JCM 5260 / KCTC 1825 / NBRC 15652 / NCIMB 11725 / NRRL B-14509 / 104-IA)</name>
    <name type="common">Bacillus acidocaldarius</name>
    <dbReference type="NCBI Taxonomy" id="521098"/>
    <lineage>
        <taxon>Bacteria</taxon>
        <taxon>Bacillati</taxon>
        <taxon>Bacillota</taxon>
        <taxon>Bacilli</taxon>
        <taxon>Bacillales</taxon>
        <taxon>Alicyclobacillaceae</taxon>
        <taxon>Alicyclobacillus</taxon>
    </lineage>
</organism>
<feature type="domain" description="Spore germination protein N-terminal" evidence="11">
    <location>
        <begin position="28"/>
        <end position="194"/>
    </location>
</feature>
<dbReference type="GO" id="GO:0016020">
    <property type="term" value="C:membrane"/>
    <property type="evidence" value="ECO:0007669"/>
    <property type="project" value="UniProtKB-SubCell"/>
</dbReference>
<proteinExistence type="inferred from homology"/>
<gene>
    <name evidence="12" type="ordered locus">Aaci_1559</name>
</gene>
<evidence type="ECO:0000256" key="3">
    <source>
        <dbReference type="ARBA" id="ARBA00022544"/>
    </source>
</evidence>
<dbReference type="InterPro" id="IPR046953">
    <property type="entry name" value="Spore_GerAC-like_C"/>
</dbReference>
<dbReference type="PANTHER" id="PTHR35789:SF1">
    <property type="entry name" value="SPORE GERMINATION PROTEIN B3"/>
    <property type="match status" value="1"/>
</dbReference>
<sequence>MTRRVLLRKRRRAISATLLCAALATGCDYNDIDHLYIATGIGVDREEHSVRLSMDLIQPGGAGNPATGENSNSQGNAPDWIVSADAPTFEEAMSGLQAKLSHSLYLQHNALVLFSEDALRDFSPIADALERDRQLRRSQLWVVTPTSAESVLRESTGQSEPISLVIRDLVDEASRREACLASDELHVVKALLRPSGVAPLAAIEEGPDGSPEVKGLAYLRRDGKLDIVDRARLLDNAWWLGRTLDVREAVPWTEGGHQGVMGVHWLRTSTRLVVDTSGRSPKVRVVWRGTGEIERWQASEKMSAHTFAALEHAIREDVKHRLAEALDHARAVDMDAFGLTNACAEKGIQLREGAWKRLQVEYDIEPHIVHGQLASTTPFAQEAKGGGGSS</sequence>
<dbReference type="Pfam" id="PF25198">
    <property type="entry name" value="Spore_GerAC_N"/>
    <property type="match status" value="1"/>
</dbReference>
<evidence type="ECO:0000313" key="12">
    <source>
        <dbReference type="EMBL" id="ACV58571.1"/>
    </source>
</evidence>
<dbReference type="GO" id="GO:0009847">
    <property type="term" value="P:spore germination"/>
    <property type="evidence" value="ECO:0007669"/>
    <property type="project" value="InterPro"/>
</dbReference>
<dbReference type="AlphaFoldDB" id="C8WWU9"/>
<dbReference type="EMBL" id="CP001727">
    <property type="protein sequence ID" value="ACV58571.1"/>
    <property type="molecule type" value="Genomic_DNA"/>
</dbReference>
<evidence type="ECO:0000256" key="5">
    <source>
        <dbReference type="ARBA" id="ARBA00023136"/>
    </source>
</evidence>
<accession>C8WWU9</accession>
<keyword evidence="3" id="KW-0309">Germination</keyword>
<dbReference type="PANTHER" id="PTHR35789">
    <property type="entry name" value="SPORE GERMINATION PROTEIN B3"/>
    <property type="match status" value="1"/>
</dbReference>
<evidence type="ECO:0008006" key="14">
    <source>
        <dbReference type="Google" id="ProtNLM"/>
    </source>
</evidence>
<evidence type="ECO:0000256" key="6">
    <source>
        <dbReference type="ARBA" id="ARBA00023139"/>
    </source>
</evidence>
<reference evidence="13" key="1">
    <citation type="submission" date="2009-09" db="EMBL/GenBank/DDBJ databases">
        <title>The complete chromosome of Alicyclobacillus acidocaldarius subsp. acidocaldarius DSM 446.</title>
        <authorList>
            <consortium name="US DOE Joint Genome Institute (JGI-PGF)"/>
            <person name="Lucas S."/>
            <person name="Copeland A."/>
            <person name="Lapidus A."/>
            <person name="Glavina del Rio T."/>
            <person name="Dalin E."/>
            <person name="Tice H."/>
            <person name="Bruce D."/>
            <person name="Goodwin L."/>
            <person name="Pitluck S."/>
            <person name="Kyrpides N."/>
            <person name="Mavromatis K."/>
            <person name="Ivanova N."/>
            <person name="Ovchinnikova G."/>
            <person name="Chertkov O."/>
            <person name="Sims D."/>
            <person name="Brettin T."/>
            <person name="Detter J.C."/>
            <person name="Han C."/>
            <person name="Larimer F."/>
            <person name="Land M."/>
            <person name="Hauser L."/>
            <person name="Markowitz V."/>
            <person name="Cheng J.-F."/>
            <person name="Hugenholtz P."/>
            <person name="Woyke T."/>
            <person name="Wu D."/>
            <person name="Pukall R."/>
            <person name="Klenk H.-P."/>
            <person name="Eisen J.A."/>
        </authorList>
    </citation>
    <scope>NUCLEOTIDE SEQUENCE [LARGE SCALE GENOMIC DNA]</scope>
    <source>
        <strain evidence="13">ATCC 27009 / DSM 446 / BCRC 14685 / JCM 5260 / KCTC 1825 / NBRC 15652 / NCIMB 11725 / NRRL B-14509 / 104-IA</strain>
    </source>
</reference>
<reference evidence="12 13" key="2">
    <citation type="journal article" date="2010" name="Stand. Genomic Sci.">
        <title>Complete genome sequence of Alicyclobacillus acidocaldarius type strain (104-IA).</title>
        <authorList>
            <person name="Mavromatis K."/>
            <person name="Sikorski J."/>
            <person name="Lapidus A."/>
            <person name="Glavina Del Rio T."/>
            <person name="Copeland A."/>
            <person name="Tice H."/>
            <person name="Cheng J.F."/>
            <person name="Lucas S."/>
            <person name="Chen F."/>
            <person name="Nolan M."/>
            <person name="Bruce D."/>
            <person name="Goodwin L."/>
            <person name="Pitluck S."/>
            <person name="Ivanova N."/>
            <person name="Ovchinnikova G."/>
            <person name="Pati A."/>
            <person name="Chen A."/>
            <person name="Palaniappan K."/>
            <person name="Land M."/>
            <person name="Hauser L."/>
            <person name="Chang Y.J."/>
            <person name="Jeffries C.D."/>
            <person name="Chain P."/>
            <person name="Meincke L."/>
            <person name="Sims D."/>
            <person name="Chertkov O."/>
            <person name="Han C."/>
            <person name="Brettin T."/>
            <person name="Detter J.C."/>
            <person name="Wahrenburg C."/>
            <person name="Rohde M."/>
            <person name="Pukall R."/>
            <person name="Goker M."/>
            <person name="Bristow J."/>
            <person name="Eisen J.A."/>
            <person name="Markowitz V."/>
            <person name="Hugenholtz P."/>
            <person name="Klenk H.P."/>
            <person name="Kyrpides N.C."/>
        </authorList>
    </citation>
    <scope>NUCLEOTIDE SEQUENCE [LARGE SCALE GENOMIC DNA]</scope>
    <source>
        <strain evidence="13">ATCC 27009 / DSM 446 / BCRC 14685 / JCM 5260 / KCTC 1825 / NBRC 15652 / NCIMB 11725 / NRRL B-14509 / 104-IA</strain>
    </source>
</reference>
<keyword evidence="13" id="KW-1185">Reference proteome</keyword>
<feature type="compositionally biased region" description="Polar residues" evidence="8">
    <location>
        <begin position="67"/>
        <end position="76"/>
    </location>
</feature>
<protein>
    <recommendedName>
        <fullName evidence="14">Germination protein, Ger(X)C family</fullName>
    </recommendedName>
</protein>
<comment type="similarity">
    <text evidence="2">Belongs to the GerABKC lipoprotein family.</text>
</comment>
<name>C8WWU9_ALIAD</name>
<evidence type="ECO:0000259" key="10">
    <source>
        <dbReference type="Pfam" id="PF05504"/>
    </source>
</evidence>
<dbReference type="RefSeq" id="WP_012810877.1">
    <property type="nucleotide sequence ID" value="NC_013205.1"/>
</dbReference>
<evidence type="ECO:0000256" key="2">
    <source>
        <dbReference type="ARBA" id="ARBA00007886"/>
    </source>
</evidence>
<comment type="subcellular location">
    <subcellularLocation>
        <location evidence="1">Membrane</location>
        <topology evidence="1">Lipid-anchor</topology>
    </subcellularLocation>
</comment>
<dbReference type="Pfam" id="PF05504">
    <property type="entry name" value="Spore_GerAC"/>
    <property type="match status" value="1"/>
</dbReference>
<keyword evidence="6" id="KW-0564">Palmitate</keyword>
<evidence type="ECO:0000256" key="8">
    <source>
        <dbReference type="SAM" id="MobiDB-lite"/>
    </source>
</evidence>
<feature type="signal peptide" evidence="9">
    <location>
        <begin position="1"/>
        <end position="24"/>
    </location>
</feature>
<dbReference type="STRING" id="521098.Aaci_1559"/>